<dbReference type="EMBL" id="LAZR01001250">
    <property type="protein sequence ID" value="KKN47912.1"/>
    <property type="molecule type" value="Genomic_DNA"/>
</dbReference>
<accession>A0A0F9REA1</accession>
<organism evidence="3">
    <name type="scientific">marine sediment metagenome</name>
    <dbReference type="NCBI Taxonomy" id="412755"/>
    <lineage>
        <taxon>unclassified sequences</taxon>
        <taxon>metagenomes</taxon>
        <taxon>ecological metagenomes</taxon>
    </lineage>
</organism>
<dbReference type="Gene3D" id="1.10.287.510">
    <property type="entry name" value="Helix hairpin bin"/>
    <property type="match status" value="1"/>
</dbReference>
<comment type="caution">
    <text evidence="3">The sequence shown here is derived from an EMBL/GenBank/DDBJ whole genome shotgun (WGS) entry which is preliminary data.</text>
</comment>
<evidence type="ECO:0000256" key="1">
    <source>
        <dbReference type="SAM" id="Coils"/>
    </source>
</evidence>
<evidence type="ECO:0000259" key="2">
    <source>
        <dbReference type="Pfam" id="PF02463"/>
    </source>
</evidence>
<sequence length="683" mass="77222">MIEELTLSGFKSFRRQQTVHFTPGVNKISGRNASGKTTLLEAILFGLFGDVPRVKKKQMLVSLGGSDLSVTVKLRSPYTGQGITIHREGGLIRSGGYRTSTSWMKVEGEDAAIAREKEIQTRLRELTGINRNAFLNIVYARQKEFIEILNPSKGRMDAILGLTTPTEIREQLREAKKKLESRGRIGDKGAFVERAKNAAESVNIEEKRLEEIKVKIIQLNEGLEEKKNLLNKAQARVTFLLGFKDRLKILEGLQNTVNSLKEIEEGRQEDLEKAMADLASSTPLKQLLRDKAAAESREAENETAYAELEADAREAGGKVSRLEHQIKDHAELQETGVTICPKCGQEIDQKLVEEDLASWKKELIEVKTQLEQIEKDMELVRSVMKNTRSSQIEVAGKIKELEQKRLQIAGIEVTLGKVDSQITEVRSELKEGLKEISDEITTKLSLTFTSLSAAVEEVRAEHLKAHSVASELQGEMRSRQGRIKDEEVHQRRCEVMLKSNRAALEETALFLREILEYEQKLLALEAIQSRCVEYEQQLRERTLAQLEYQTYNYFKRLTDQQAYSSCHIDRERYTLEVYPLGGTRALPAWRVGGGHESLFALAERLALLKVMGFPYLLILDEPTDAVDSENIPQLLEYIIRSGREINQVLLVTHHGYGEEEEVNLITVEQSNGEPKVIQNPVST</sequence>
<dbReference type="AlphaFoldDB" id="A0A0F9REA1"/>
<dbReference type="Gene3D" id="3.40.50.300">
    <property type="entry name" value="P-loop containing nucleotide triphosphate hydrolases"/>
    <property type="match status" value="2"/>
</dbReference>
<dbReference type="Pfam" id="PF02463">
    <property type="entry name" value="SMC_N"/>
    <property type="match status" value="1"/>
</dbReference>
<dbReference type="PANTHER" id="PTHR32114">
    <property type="entry name" value="ABC TRANSPORTER ABCH.3"/>
    <property type="match status" value="1"/>
</dbReference>
<feature type="coiled-coil region" evidence="1">
    <location>
        <begin position="192"/>
        <end position="236"/>
    </location>
</feature>
<reference evidence="3" key="1">
    <citation type="journal article" date="2015" name="Nature">
        <title>Complex archaea that bridge the gap between prokaryotes and eukaryotes.</title>
        <authorList>
            <person name="Spang A."/>
            <person name="Saw J.H."/>
            <person name="Jorgensen S.L."/>
            <person name="Zaremba-Niedzwiedzka K."/>
            <person name="Martijn J."/>
            <person name="Lind A.E."/>
            <person name="van Eijk R."/>
            <person name="Schleper C."/>
            <person name="Guy L."/>
            <person name="Ettema T.J."/>
        </authorList>
    </citation>
    <scope>NUCLEOTIDE SEQUENCE</scope>
</reference>
<keyword evidence="1" id="KW-0175">Coiled coil</keyword>
<dbReference type="SUPFAM" id="SSF52540">
    <property type="entry name" value="P-loop containing nucleoside triphosphate hydrolases"/>
    <property type="match status" value="1"/>
</dbReference>
<proteinExistence type="predicted"/>
<dbReference type="InterPro" id="IPR027417">
    <property type="entry name" value="P-loop_NTPase"/>
</dbReference>
<dbReference type="InterPro" id="IPR003395">
    <property type="entry name" value="RecF/RecN/SMC_N"/>
</dbReference>
<feature type="coiled-coil region" evidence="1">
    <location>
        <begin position="291"/>
        <end position="325"/>
    </location>
</feature>
<evidence type="ECO:0000313" key="3">
    <source>
        <dbReference type="EMBL" id="KKN47912.1"/>
    </source>
</evidence>
<name>A0A0F9REA1_9ZZZZ</name>
<gene>
    <name evidence="3" type="ORF">LCGC14_0658110</name>
</gene>
<feature type="domain" description="RecF/RecN/SMC N-terminal" evidence="2">
    <location>
        <begin position="1"/>
        <end position="669"/>
    </location>
</feature>
<protein>
    <recommendedName>
        <fullName evidence="2">RecF/RecN/SMC N-terminal domain-containing protein</fullName>
    </recommendedName>
</protein>
<dbReference type="PANTHER" id="PTHR32114:SF2">
    <property type="entry name" value="ABC TRANSPORTER ABCH.3"/>
    <property type="match status" value="1"/>
</dbReference>